<evidence type="ECO:0000313" key="3">
    <source>
        <dbReference type="Proteomes" id="UP000366872"/>
    </source>
</evidence>
<dbReference type="Pfam" id="PF12680">
    <property type="entry name" value="SnoaL_2"/>
    <property type="match status" value="2"/>
</dbReference>
<dbReference type="RefSeq" id="WP_168442733.1">
    <property type="nucleotide sequence ID" value="NZ_CAAHFG010000005.1"/>
</dbReference>
<dbReference type="Proteomes" id="UP000366872">
    <property type="component" value="Unassembled WGS sequence"/>
</dbReference>
<keyword evidence="3" id="KW-1185">Reference proteome</keyword>
<dbReference type="InterPro" id="IPR037401">
    <property type="entry name" value="SnoaL-like"/>
</dbReference>
<dbReference type="EMBL" id="CAAHFG010000005">
    <property type="protein sequence ID" value="VGO17828.1"/>
    <property type="molecule type" value="Genomic_DNA"/>
</dbReference>
<dbReference type="InterPro" id="IPR032710">
    <property type="entry name" value="NTF2-like_dom_sf"/>
</dbReference>
<proteinExistence type="predicted"/>
<evidence type="ECO:0000313" key="2">
    <source>
        <dbReference type="EMBL" id="VGO17828.1"/>
    </source>
</evidence>
<feature type="domain" description="SnoaL-like" evidence="1">
    <location>
        <begin position="50"/>
        <end position="134"/>
    </location>
</feature>
<dbReference type="AlphaFoldDB" id="A0A6C2UCB4"/>
<organism evidence="2 3">
    <name type="scientific">Pontiella desulfatans</name>
    <dbReference type="NCBI Taxonomy" id="2750659"/>
    <lineage>
        <taxon>Bacteria</taxon>
        <taxon>Pseudomonadati</taxon>
        <taxon>Kiritimatiellota</taxon>
        <taxon>Kiritimatiellia</taxon>
        <taxon>Kiritimatiellales</taxon>
        <taxon>Pontiellaceae</taxon>
        <taxon>Pontiella</taxon>
    </lineage>
</organism>
<name>A0A6C2UCB4_PONDE</name>
<dbReference type="Gene3D" id="3.10.450.50">
    <property type="match status" value="2"/>
</dbReference>
<reference evidence="2 3" key="1">
    <citation type="submission" date="2019-04" db="EMBL/GenBank/DDBJ databases">
        <authorList>
            <person name="Van Vliet M D."/>
        </authorList>
    </citation>
    <scope>NUCLEOTIDE SEQUENCE [LARGE SCALE GENOMIC DNA]</scope>
    <source>
        <strain evidence="2 3">F1</strain>
    </source>
</reference>
<dbReference type="SUPFAM" id="SSF54427">
    <property type="entry name" value="NTF2-like"/>
    <property type="match status" value="2"/>
</dbReference>
<sequence length="373" mass="42654">MKKIINTTLLLACTFILFPFVEDAEAGRLRELHQLRQDRLEIGRGMLEVQNVDWTTLLQYYAEDIEYHDSIVDVYGIDMLTQFLGRLYGSSPDLVTTIEDETLAGDVYSATWTMVGSFNGVPYEAKGISIIKFRRWTKEVYYWRDYYSEGDIMSNIPGFDQAILGFRTYYRCAVDPTFDCPIELATTDSQPEMHPLADASAPKKYSRNFRSFLKLRRDRLSIGRELVEINAANWQSLLPYYADDYEYHDPIVDIYGFDTLVPFFARLFASSPDLVTTVEDEMLIGDIYTATWTMVGQFNGVPYSAKGMSILKFSDWSTQTYYSRDYYSESDVMATIPGLDQAVEGFRVSYRCVVDPAFDCPLPPPATNEAAGQ</sequence>
<feature type="domain" description="SnoaL-like" evidence="1">
    <location>
        <begin position="229"/>
        <end position="315"/>
    </location>
</feature>
<gene>
    <name evidence="2" type="ORF">PDESU_06430</name>
</gene>
<protein>
    <recommendedName>
        <fullName evidence="1">SnoaL-like domain-containing protein</fullName>
    </recommendedName>
</protein>
<accession>A0A6C2UCB4</accession>
<evidence type="ECO:0000259" key="1">
    <source>
        <dbReference type="Pfam" id="PF12680"/>
    </source>
</evidence>